<keyword evidence="1" id="KW-0489">Methyltransferase</keyword>
<dbReference type="GO" id="GO:0008168">
    <property type="term" value="F:methyltransferase activity"/>
    <property type="evidence" value="ECO:0007669"/>
    <property type="project" value="UniProtKB-KW"/>
</dbReference>
<dbReference type="Proteomes" id="UP000199220">
    <property type="component" value="Unassembled WGS sequence"/>
</dbReference>
<organism evidence="1 2">
    <name type="scientific">Ruania alba</name>
    <dbReference type="NCBI Taxonomy" id="648782"/>
    <lineage>
        <taxon>Bacteria</taxon>
        <taxon>Bacillati</taxon>
        <taxon>Actinomycetota</taxon>
        <taxon>Actinomycetes</taxon>
        <taxon>Micrococcales</taxon>
        <taxon>Ruaniaceae</taxon>
        <taxon>Ruania</taxon>
    </lineage>
</organism>
<protein>
    <submittedName>
        <fullName evidence="1">Phospholipid methyltransferase</fullName>
    </submittedName>
</protein>
<accession>A0A1H5N8J8</accession>
<dbReference type="EMBL" id="FNTX01000002">
    <property type="protein sequence ID" value="SEE96998.1"/>
    <property type="molecule type" value="Genomic_DNA"/>
</dbReference>
<dbReference type="STRING" id="648782.SAMN04488554_3980"/>
<keyword evidence="1" id="KW-0808">Transferase</keyword>
<name>A0A1H5N8J8_9MICO</name>
<evidence type="ECO:0000313" key="2">
    <source>
        <dbReference type="Proteomes" id="UP000199220"/>
    </source>
</evidence>
<evidence type="ECO:0000313" key="1">
    <source>
        <dbReference type="EMBL" id="SEE96998.1"/>
    </source>
</evidence>
<dbReference type="Gene3D" id="1.20.120.1630">
    <property type="match status" value="1"/>
</dbReference>
<keyword evidence="2" id="KW-1185">Reference proteome</keyword>
<proteinExistence type="predicted"/>
<dbReference type="RefSeq" id="WP_217632516.1">
    <property type="nucleotide sequence ID" value="NZ_FNTX01000002.1"/>
</dbReference>
<sequence>MTIRSWRDVHVPPPVFLVAAGLAQRALSRNAPPPGPWRRAVSVTLVAGSAALLTTAALTFTSRRTTVSPLAPERATSLITSGPNALTRNPMYVGMAGLLAARAVQRRSRAAVVPLALFVLAIDRLQIQGRSALCRPCSVPSTRRTVRGCRAGSVRFAESLFAETASDVAHR</sequence>
<reference evidence="2" key="1">
    <citation type="submission" date="2016-10" db="EMBL/GenBank/DDBJ databases">
        <authorList>
            <person name="Varghese N."/>
            <person name="Submissions S."/>
        </authorList>
    </citation>
    <scope>NUCLEOTIDE SEQUENCE [LARGE SCALE GENOMIC DNA]</scope>
    <source>
        <strain evidence="2">DSM 21368</strain>
    </source>
</reference>
<dbReference type="GO" id="GO:0032259">
    <property type="term" value="P:methylation"/>
    <property type="evidence" value="ECO:0007669"/>
    <property type="project" value="UniProtKB-KW"/>
</dbReference>
<gene>
    <name evidence="1" type="ORF">SAMN04488554_3980</name>
</gene>
<dbReference type="AlphaFoldDB" id="A0A1H5N8J8"/>